<dbReference type="Proteomes" id="UP000830671">
    <property type="component" value="Chromosome 4"/>
</dbReference>
<sequence>MAVLWLMARLRWSVRYHLILGEISVCSFGLTSPSQYTEADVDKGHQTFNGDRRQIHPTTPHQQGETRLSDPDDDDCLPPAKKDPCLSVSGGGSSFAAIPAQKMQVNKEGTEEASNQQTHEMQKRGLHARDGMACRRRHIPYAVTPYSAVGAELPQVVDFAAARFPSAGRDVGDRLPREVLVSHHLSLWALFGQKTLRNKVLGYGVSVRTQRMKGGANHTESWDKPTFLRIAIVQNGTYRMVAMAIPCYLTYEPTVWPSNILLPTPDLAGWSLASPISTTREWVGPTESFLQIAMLGKRSAGWAESTFRLTGWHKSIREWLFIFEHFELLSSTRAFNLNRGIILRPLYPAQFVFGFVFPLSCLTSVPPPISLLMSCPKIREQIAVWSVHIGDDEEGTGKSERCRIVFLTSW</sequence>
<evidence type="ECO:0000313" key="4">
    <source>
        <dbReference type="Proteomes" id="UP000830671"/>
    </source>
</evidence>
<evidence type="ECO:0000313" key="3">
    <source>
        <dbReference type="EMBL" id="UQC81896.1"/>
    </source>
</evidence>
<evidence type="ECO:0000256" key="2">
    <source>
        <dbReference type="SAM" id="SignalP"/>
    </source>
</evidence>
<dbReference type="GeneID" id="73341387"/>
<keyword evidence="4" id="KW-1185">Reference proteome</keyword>
<name>A0A9Q8SS91_9PEZI</name>
<feature type="region of interest" description="Disordered" evidence="1">
    <location>
        <begin position="42"/>
        <end position="83"/>
    </location>
</feature>
<feature type="chain" id="PRO_5040369045" evidence="2">
    <location>
        <begin position="22"/>
        <end position="410"/>
    </location>
</feature>
<feature type="region of interest" description="Disordered" evidence="1">
    <location>
        <begin position="104"/>
        <end position="125"/>
    </location>
</feature>
<dbReference type="RefSeq" id="XP_049143520.1">
    <property type="nucleotide sequence ID" value="XM_049286377.1"/>
</dbReference>
<dbReference type="KEGG" id="clup:CLUP02_07382"/>
<dbReference type="EMBL" id="CP019476">
    <property type="protein sequence ID" value="UQC81896.1"/>
    <property type="molecule type" value="Genomic_DNA"/>
</dbReference>
<feature type="signal peptide" evidence="2">
    <location>
        <begin position="1"/>
        <end position="21"/>
    </location>
</feature>
<feature type="compositionally biased region" description="Polar residues" evidence="1">
    <location>
        <begin position="56"/>
        <end position="66"/>
    </location>
</feature>
<dbReference type="AlphaFoldDB" id="A0A9Q8SS91"/>
<gene>
    <name evidence="3" type="ORF">CLUP02_07382</name>
</gene>
<evidence type="ECO:0000256" key="1">
    <source>
        <dbReference type="SAM" id="MobiDB-lite"/>
    </source>
</evidence>
<protein>
    <submittedName>
        <fullName evidence="3">Uncharacterized protein</fullName>
    </submittedName>
</protein>
<proteinExistence type="predicted"/>
<accession>A0A9Q8SS91</accession>
<organism evidence="3 4">
    <name type="scientific">Colletotrichum lupini</name>
    <dbReference type="NCBI Taxonomy" id="145971"/>
    <lineage>
        <taxon>Eukaryota</taxon>
        <taxon>Fungi</taxon>
        <taxon>Dikarya</taxon>
        <taxon>Ascomycota</taxon>
        <taxon>Pezizomycotina</taxon>
        <taxon>Sordariomycetes</taxon>
        <taxon>Hypocreomycetidae</taxon>
        <taxon>Glomerellales</taxon>
        <taxon>Glomerellaceae</taxon>
        <taxon>Colletotrichum</taxon>
        <taxon>Colletotrichum acutatum species complex</taxon>
    </lineage>
</organism>
<reference evidence="3" key="1">
    <citation type="journal article" date="2021" name="Mol. Plant Microbe Interact.">
        <title>Complete Genome Sequence of the Plant-Pathogenic Fungus Colletotrichum lupini.</title>
        <authorList>
            <person name="Baroncelli R."/>
            <person name="Pensec F."/>
            <person name="Da Lio D."/>
            <person name="Boufleur T."/>
            <person name="Vicente I."/>
            <person name="Sarrocco S."/>
            <person name="Picot A."/>
            <person name="Baraldi E."/>
            <person name="Sukno S."/>
            <person name="Thon M."/>
            <person name="Le Floch G."/>
        </authorList>
    </citation>
    <scope>NUCLEOTIDE SEQUENCE</scope>
    <source>
        <strain evidence="3">IMI 504893</strain>
    </source>
</reference>
<keyword evidence="2" id="KW-0732">Signal</keyword>
<feature type="compositionally biased region" description="Basic and acidic residues" evidence="1">
    <location>
        <begin position="42"/>
        <end position="54"/>
    </location>
</feature>